<keyword evidence="8 12" id="KW-0812">Transmembrane</keyword>
<evidence type="ECO:0000256" key="3">
    <source>
        <dbReference type="ARBA" id="ARBA00011160"/>
    </source>
</evidence>
<keyword evidence="7" id="KW-0132">Cell division</keyword>
<name>A0A3B0WJV0_9ZZZZ</name>
<dbReference type="Pfam" id="PF02687">
    <property type="entry name" value="FtsX"/>
    <property type="match status" value="1"/>
</dbReference>
<evidence type="ECO:0000256" key="9">
    <source>
        <dbReference type="ARBA" id="ARBA00022989"/>
    </source>
</evidence>
<evidence type="ECO:0000256" key="2">
    <source>
        <dbReference type="ARBA" id="ARBA00007379"/>
    </source>
</evidence>
<dbReference type="PANTHER" id="PTHR47755">
    <property type="entry name" value="CELL DIVISION PROTEIN FTSX"/>
    <property type="match status" value="1"/>
</dbReference>
<dbReference type="GO" id="GO:0051301">
    <property type="term" value="P:cell division"/>
    <property type="evidence" value="ECO:0007669"/>
    <property type="project" value="UniProtKB-KW"/>
</dbReference>
<evidence type="ECO:0000256" key="4">
    <source>
        <dbReference type="ARBA" id="ARBA00021907"/>
    </source>
</evidence>
<evidence type="ECO:0000256" key="6">
    <source>
        <dbReference type="ARBA" id="ARBA00022519"/>
    </source>
</evidence>
<dbReference type="PIRSF" id="PIRSF003097">
    <property type="entry name" value="FtsX"/>
    <property type="match status" value="1"/>
</dbReference>
<feature type="transmembrane region" description="Helical" evidence="12">
    <location>
        <begin position="239"/>
        <end position="260"/>
    </location>
</feature>
<evidence type="ECO:0000256" key="7">
    <source>
        <dbReference type="ARBA" id="ARBA00022618"/>
    </source>
</evidence>
<keyword evidence="9 12" id="KW-1133">Transmembrane helix</keyword>
<dbReference type="InterPro" id="IPR047590">
    <property type="entry name" value="FtsX_proteobact-type"/>
</dbReference>
<feature type="transmembrane region" description="Helical" evidence="12">
    <location>
        <begin position="34"/>
        <end position="57"/>
    </location>
</feature>
<evidence type="ECO:0000259" key="13">
    <source>
        <dbReference type="Pfam" id="PF02687"/>
    </source>
</evidence>
<evidence type="ECO:0000256" key="11">
    <source>
        <dbReference type="ARBA" id="ARBA00023306"/>
    </source>
</evidence>
<proteinExistence type="inferred from homology"/>
<dbReference type="Gene3D" id="3.30.70.3040">
    <property type="match status" value="1"/>
</dbReference>
<accession>A0A3B0WJV0</accession>
<dbReference type="InterPro" id="IPR040690">
    <property type="entry name" value="FtsX_ECD"/>
</dbReference>
<feature type="domain" description="FtsX extracellular" evidence="14">
    <location>
        <begin position="72"/>
        <end position="164"/>
    </location>
</feature>
<dbReference type="AlphaFoldDB" id="A0A3B0WJV0"/>
<evidence type="ECO:0000256" key="8">
    <source>
        <dbReference type="ARBA" id="ARBA00022692"/>
    </source>
</evidence>
<dbReference type="EMBL" id="UOFE01000049">
    <property type="protein sequence ID" value="VAW55601.1"/>
    <property type="molecule type" value="Genomic_DNA"/>
</dbReference>
<keyword evidence="5" id="KW-1003">Cell membrane</keyword>
<keyword evidence="6" id="KW-0997">Cell inner membrane</keyword>
<comment type="similarity">
    <text evidence="2">Belongs to the ABC-4 integral membrane protein family. FtsX subfamily.</text>
</comment>
<dbReference type="PANTHER" id="PTHR47755:SF1">
    <property type="entry name" value="CELL DIVISION PROTEIN FTSX"/>
    <property type="match status" value="1"/>
</dbReference>
<evidence type="ECO:0000259" key="14">
    <source>
        <dbReference type="Pfam" id="PF18075"/>
    </source>
</evidence>
<gene>
    <name evidence="15" type="ORF">MNBD_GAMMA05-2170</name>
</gene>
<evidence type="ECO:0000256" key="5">
    <source>
        <dbReference type="ARBA" id="ARBA00022475"/>
    </source>
</evidence>
<feature type="domain" description="ABC3 transporter permease C-terminal" evidence="13">
    <location>
        <begin position="189"/>
        <end position="308"/>
    </location>
</feature>
<reference evidence="15" key="1">
    <citation type="submission" date="2018-06" db="EMBL/GenBank/DDBJ databases">
        <authorList>
            <person name="Zhirakovskaya E."/>
        </authorList>
    </citation>
    <scope>NUCLEOTIDE SEQUENCE</scope>
</reference>
<evidence type="ECO:0000313" key="15">
    <source>
        <dbReference type="EMBL" id="VAW55601.1"/>
    </source>
</evidence>
<keyword evidence="11" id="KW-0131">Cell cycle</keyword>
<evidence type="ECO:0000256" key="10">
    <source>
        <dbReference type="ARBA" id="ARBA00023136"/>
    </source>
</evidence>
<dbReference type="InterPro" id="IPR004513">
    <property type="entry name" value="FtsX"/>
</dbReference>
<dbReference type="GO" id="GO:0032153">
    <property type="term" value="C:cell division site"/>
    <property type="evidence" value="ECO:0007669"/>
    <property type="project" value="TreeGrafter"/>
</dbReference>
<sequence length="314" mass="35143">MRNRPPKKNRLSSYFSNHLRVSLASLGRLYAQPIATLMTAAVIAIALALPMGLYIALDNVGQLSSGWDGSTQISLFLHTKVEKREAVKLKQRLQKHSAIKKIELIDKDQGLNQFKELSGFGDALKHLNQNPLPIVLVVHPKVSANQPDKTTQLVKELGKNKLVELAQLDVQWVKRLYTFLEIANRSIWVISCMLAIAVLLIIGNTIRLDIQNRREEIEVSKLIGASDAFIRRPFLYTGIWYGLTGGVLAWIITQISLILMENPIHRLALLYHSDFRLSGLGISDTLLLVLFSCSLGLIGSWIAVSRHLKDIEPS</sequence>
<dbReference type="Pfam" id="PF18075">
    <property type="entry name" value="FtsX_ECD"/>
    <property type="match status" value="1"/>
</dbReference>
<evidence type="ECO:0000256" key="12">
    <source>
        <dbReference type="SAM" id="Phobius"/>
    </source>
</evidence>
<keyword evidence="10 12" id="KW-0472">Membrane</keyword>
<feature type="transmembrane region" description="Helical" evidence="12">
    <location>
        <begin position="186"/>
        <end position="206"/>
    </location>
</feature>
<comment type="subcellular location">
    <subcellularLocation>
        <location evidence="1">Cell inner membrane</location>
        <topology evidence="1">Multi-pass membrane protein</topology>
    </subcellularLocation>
</comment>
<dbReference type="NCBIfam" id="TIGR00439">
    <property type="entry name" value="FtsX_Gneg"/>
    <property type="match status" value="1"/>
</dbReference>
<evidence type="ECO:0000256" key="1">
    <source>
        <dbReference type="ARBA" id="ARBA00004429"/>
    </source>
</evidence>
<protein>
    <recommendedName>
        <fullName evidence="4">Cell division protein FtsX</fullName>
    </recommendedName>
</protein>
<comment type="subunit">
    <text evidence="3">Forms a membrane-associated complex with FtsE.</text>
</comment>
<dbReference type="InterPro" id="IPR003838">
    <property type="entry name" value="ABC3_permease_C"/>
</dbReference>
<feature type="transmembrane region" description="Helical" evidence="12">
    <location>
        <begin position="280"/>
        <end position="304"/>
    </location>
</feature>
<dbReference type="GO" id="GO:0005886">
    <property type="term" value="C:plasma membrane"/>
    <property type="evidence" value="ECO:0007669"/>
    <property type="project" value="UniProtKB-SubCell"/>
</dbReference>
<organism evidence="15">
    <name type="scientific">hydrothermal vent metagenome</name>
    <dbReference type="NCBI Taxonomy" id="652676"/>
    <lineage>
        <taxon>unclassified sequences</taxon>
        <taxon>metagenomes</taxon>
        <taxon>ecological metagenomes</taxon>
    </lineage>
</organism>